<proteinExistence type="predicted"/>
<gene>
    <name evidence="2" type="ORF">K8I29_10925</name>
</gene>
<dbReference type="SUPFAM" id="SSF53448">
    <property type="entry name" value="Nucleotide-diphospho-sugar transferases"/>
    <property type="match status" value="1"/>
</dbReference>
<keyword evidence="2" id="KW-0808">Transferase</keyword>
<dbReference type="AlphaFoldDB" id="A0A953M1I1"/>
<dbReference type="InterPro" id="IPR050834">
    <property type="entry name" value="Glycosyltransf_2"/>
</dbReference>
<keyword evidence="2" id="KW-0328">Glycosyltransferase</keyword>
<dbReference type="Gene3D" id="3.90.550.10">
    <property type="entry name" value="Spore Coat Polysaccharide Biosynthesis Protein SpsA, Chain A"/>
    <property type="match status" value="1"/>
</dbReference>
<evidence type="ECO:0000313" key="3">
    <source>
        <dbReference type="Proteomes" id="UP000705867"/>
    </source>
</evidence>
<dbReference type="Proteomes" id="UP000705867">
    <property type="component" value="Unassembled WGS sequence"/>
</dbReference>
<evidence type="ECO:0000259" key="1">
    <source>
        <dbReference type="Pfam" id="PF00535"/>
    </source>
</evidence>
<sequence>MKEVQPKVSIVLPTYNGARYLRHSVESCLAQTYSNIEVIVVDDGSTDATPEIVRSYRDKRMKYIRHGRNRSLPHSLNTGFAAASGEYLTWTSDDNFYYKEAVGKMLAFLGENSGYFVYCDYYVFHGENLFNRKIVRLPDTVSLEKGNHIGPCFLYTREVRNAIGDYDPETKLAEDYDYWIRISKEFPLRHLKEPLYFYRAHEKSLFVSRYYEVKIVDCLVRLKNDLIDIEQGAGLVMDILAHRKRGFYRVNRVLSGVLFSGTVKGILRDFKAGQISLEGAKMQLQGI</sequence>
<organism evidence="2 3">
    <name type="scientific">Candidatus Nitrobium versatile</name>
    <dbReference type="NCBI Taxonomy" id="2884831"/>
    <lineage>
        <taxon>Bacteria</taxon>
        <taxon>Pseudomonadati</taxon>
        <taxon>Nitrospirota</taxon>
        <taxon>Nitrospiria</taxon>
        <taxon>Nitrospirales</taxon>
        <taxon>Nitrospiraceae</taxon>
        <taxon>Candidatus Nitrobium</taxon>
    </lineage>
</organism>
<dbReference type="EMBL" id="JAIOIV010000084">
    <property type="protein sequence ID" value="MBZ0156705.1"/>
    <property type="molecule type" value="Genomic_DNA"/>
</dbReference>
<comment type="caution">
    <text evidence="2">The sequence shown here is derived from an EMBL/GenBank/DDBJ whole genome shotgun (WGS) entry which is preliminary data.</text>
</comment>
<protein>
    <submittedName>
        <fullName evidence="2">Glycosyltransferase</fullName>
        <ecNumber evidence="2">2.4.-.-</ecNumber>
    </submittedName>
</protein>
<dbReference type="InterPro" id="IPR001173">
    <property type="entry name" value="Glyco_trans_2-like"/>
</dbReference>
<dbReference type="GO" id="GO:0016757">
    <property type="term" value="F:glycosyltransferase activity"/>
    <property type="evidence" value="ECO:0007669"/>
    <property type="project" value="UniProtKB-KW"/>
</dbReference>
<dbReference type="PANTHER" id="PTHR43685">
    <property type="entry name" value="GLYCOSYLTRANSFERASE"/>
    <property type="match status" value="1"/>
</dbReference>
<reference evidence="2" key="1">
    <citation type="journal article" date="2021" name="bioRxiv">
        <title>Unraveling nitrogen, sulfur and carbon metabolic pathways and microbial community transcriptional responses to substrate deprivation and toxicity stresses in a bioreactor mimicking anoxic brackish coastal sediment conditions.</title>
        <authorList>
            <person name="Martins P.D."/>
            <person name="Echeveste M.J."/>
            <person name="Arshad A."/>
            <person name="Kurth J."/>
            <person name="Ouboter H."/>
            <person name="Jetten M.S.M."/>
            <person name="Welte C.U."/>
        </authorList>
    </citation>
    <scope>NUCLEOTIDE SEQUENCE</scope>
    <source>
        <strain evidence="2">MAG_39</strain>
    </source>
</reference>
<dbReference type="EC" id="2.4.-.-" evidence="2"/>
<name>A0A953M1I1_9BACT</name>
<evidence type="ECO:0000313" key="2">
    <source>
        <dbReference type="EMBL" id="MBZ0156705.1"/>
    </source>
</evidence>
<feature type="domain" description="Glycosyltransferase 2-like" evidence="1">
    <location>
        <begin position="9"/>
        <end position="146"/>
    </location>
</feature>
<dbReference type="Pfam" id="PF00535">
    <property type="entry name" value="Glycos_transf_2"/>
    <property type="match status" value="1"/>
</dbReference>
<reference evidence="2" key="2">
    <citation type="submission" date="2021-08" db="EMBL/GenBank/DDBJ databases">
        <authorList>
            <person name="Dalcin Martins P."/>
        </authorList>
    </citation>
    <scope>NUCLEOTIDE SEQUENCE</scope>
    <source>
        <strain evidence="2">MAG_39</strain>
    </source>
</reference>
<accession>A0A953M1I1</accession>
<dbReference type="InterPro" id="IPR029044">
    <property type="entry name" value="Nucleotide-diphossugar_trans"/>
</dbReference>
<dbReference type="PANTHER" id="PTHR43685:SF2">
    <property type="entry name" value="GLYCOSYLTRANSFERASE 2-LIKE DOMAIN-CONTAINING PROTEIN"/>
    <property type="match status" value="1"/>
</dbReference>